<dbReference type="GeneID" id="109064749"/>
<dbReference type="InterPro" id="IPR015917">
    <property type="entry name" value="Pept_C14A"/>
</dbReference>
<dbReference type="CDD" id="cd00032">
    <property type="entry name" value="CASc"/>
    <property type="match status" value="1"/>
</dbReference>
<dbReference type="AlphaFoldDB" id="A0A9Q9V464"/>
<dbReference type="PROSITE" id="PS50208">
    <property type="entry name" value="CASPASE_P20"/>
    <property type="match status" value="1"/>
</dbReference>
<dbReference type="Gene3D" id="3.40.50.1460">
    <property type="match status" value="1"/>
</dbReference>
<dbReference type="InterPro" id="IPR052039">
    <property type="entry name" value="Caspase-related_regulators"/>
</dbReference>
<dbReference type="InterPro" id="IPR011600">
    <property type="entry name" value="Pept_C14_caspase"/>
</dbReference>
<feature type="domain" description="Caspase family p10" evidence="3">
    <location>
        <begin position="185"/>
        <end position="270"/>
    </location>
</feature>
<evidence type="ECO:0000259" key="3">
    <source>
        <dbReference type="PROSITE" id="PS50207"/>
    </source>
</evidence>
<dbReference type="RefSeq" id="XP_018937332.1">
    <property type="nucleotide sequence ID" value="XM_019081787.2"/>
</dbReference>
<dbReference type="PROSITE" id="PS50207">
    <property type="entry name" value="CASPASE_P10"/>
    <property type="match status" value="1"/>
</dbReference>
<dbReference type="PANTHER" id="PTHR22576">
    <property type="entry name" value="MUCOSA ASSOCIATED LYMPHOID TISSUE LYMPHOMA TRANSLOCATION PROTEIN 1/PARACASPASE"/>
    <property type="match status" value="1"/>
</dbReference>
<dbReference type="SMART" id="SM00115">
    <property type="entry name" value="CASc"/>
    <property type="match status" value="1"/>
</dbReference>
<evidence type="ECO:0000256" key="2">
    <source>
        <dbReference type="RuleBase" id="RU003971"/>
    </source>
</evidence>
<protein>
    <submittedName>
        <fullName evidence="5">Caspase-3-like</fullName>
    </submittedName>
</protein>
<dbReference type="SUPFAM" id="SSF52129">
    <property type="entry name" value="Caspase-like"/>
    <property type="match status" value="1"/>
</dbReference>
<dbReference type="GO" id="GO:0006508">
    <property type="term" value="P:proteolysis"/>
    <property type="evidence" value="ECO:0007669"/>
    <property type="project" value="InterPro"/>
</dbReference>
<sequence>MHKALWRESSLRMSSQGSEGHSVVKMPCVFEPYKMHKNIGKCLIISNEHFRSPHLCRKGCSVDEHLLLNTFKSLGFHVQVERNLSANEMIGALRKVSKENHTDSSCFVCVLMSHGEEGTILASDERWIPVKTLTSLMTSDLCPSLRDKPKLFFLQSCRGVEYDPGVEADSVEALEEFFGISDAPEADFLCCYSTVEGYYSWRNPETGSVFIRELCKMLMDCHLEIIQILTRVNYCVANQFQSYTRDPDTHRKRQMPCFASRLTKEFYLHVPEKKNKFYF</sequence>
<dbReference type="FunFam" id="3.40.50.1460:FF:000024">
    <property type="entry name" value="Caspase 21"/>
    <property type="match status" value="1"/>
</dbReference>
<organism evidence="5">
    <name type="scientific">Cyprinus carpio</name>
    <name type="common">Common carp</name>
    <dbReference type="NCBI Taxonomy" id="7962"/>
    <lineage>
        <taxon>Eukaryota</taxon>
        <taxon>Metazoa</taxon>
        <taxon>Chordata</taxon>
        <taxon>Craniata</taxon>
        <taxon>Vertebrata</taxon>
        <taxon>Euteleostomi</taxon>
        <taxon>Actinopterygii</taxon>
        <taxon>Neopterygii</taxon>
        <taxon>Teleostei</taxon>
        <taxon>Ostariophysi</taxon>
        <taxon>Cypriniformes</taxon>
        <taxon>Cyprinidae</taxon>
        <taxon>Cyprininae</taxon>
        <taxon>Cyprinus</taxon>
    </lineage>
</organism>
<evidence type="ECO:0000313" key="5">
    <source>
        <dbReference type="RefSeq" id="XP_018937332.1"/>
    </source>
</evidence>
<comment type="similarity">
    <text evidence="1 2">Belongs to the peptidase C14A family.</text>
</comment>
<dbReference type="GO" id="GO:0004197">
    <property type="term" value="F:cysteine-type endopeptidase activity"/>
    <property type="evidence" value="ECO:0007669"/>
    <property type="project" value="InterPro"/>
</dbReference>
<dbReference type="Proteomes" id="UP001155660">
    <property type="component" value="Chromosome A21"/>
</dbReference>
<dbReference type="KEGG" id="ccar:109064749"/>
<evidence type="ECO:0000259" key="4">
    <source>
        <dbReference type="PROSITE" id="PS50208"/>
    </source>
</evidence>
<accession>A0A9Q9V464</accession>
<feature type="domain" description="Caspase family p20" evidence="4">
    <location>
        <begin position="38"/>
        <end position="161"/>
    </location>
</feature>
<dbReference type="InterPro" id="IPR001309">
    <property type="entry name" value="Pept_C14_p20"/>
</dbReference>
<dbReference type="InterPro" id="IPR029030">
    <property type="entry name" value="Caspase-like_dom_sf"/>
</dbReference>
<dbReference type="PANTHER" id="PTHR22576:SF41">
    <property type="entry name" value="CASPASE 14, APOPTOSIS-RELATED CYSTEINE PEPTIDASE"/>
    <property type="match status" value="1"/>
</dbReference>
<gene>
    <name evidence="5" type="primary">LOC109064749</name>
</gene>
<dbReference type="PROSITE" id="PS01121">
    <property type="entry name" value="CASPASE_HIS"/>
    <property type="match status" value="1"/>
</dbReference>
<reference evidence="5" key="1">
    <citation type="submission" date="2025-08" db="UniProtKB">
        <authorList>
            <consortium name="RefSeq"/>
        </authorList>
    </citation>
    <scope>IDENTIFICATION</scope>
    <source>
        <tissue evidence="5">Muscle</tissue>
    </source>
</reference>
<evidence type="ECO:0000256" key="1">
    <source>
        <dbReference type="ARBA" id="ARBA00010134"/>
    </source>
</evidence>
<name>A0A9Q9V464_CYPCA</name>
<dbReference type="PRINTS" id="PR00376">
    <property type="entry name" value="IL1BCENZYME"/>
</dbReference>
<dbReference type="InterPro" id="IPR016129">
    <property type="entry name" value="Caspase_his_AS"/>
</dbReference>
<dbReference type="OrthoDB" id="6116485at2759"/>
<dbReference type="Pfam" id="PF00656">
    <property type="entry name" value="Peptidase_C14"/>
    <property type="match status" value="1"/>
</dbReference>
<proteinExistence type="inferred from homology"/>
<dbReference type="InterPro" id="IPR002138">
    <property type="entry name" value="Pept_C14_p10"/>
</dbReference>